<accession>A0AC58MPR2</accession>
<dbReference type="RefSeq" id="XP_073931364.1">
    <property type="nucleotide sequence ID" value="XM_074075263.1"/>
</dbReference>
<evidence type="ECO:0000313" key="1">
    <source>
        <dbReference type="Proteomes" id="UP001732720"/>
    </source>
</evidence>
<evidence type="ECO:0000313" key="2">
    <source>
        <dbReference type="RefSeq" id="XP_073931364.1"/>
    </source>
</evidence>
<sequence>MHLNRAAARARAPRRRHCRHRVCGAPRGRPRPAISRTRAIGRPRPAPAAAHRAHASSRAKPARGRWRDPGIPAPAAAPPPLPWPASAPGRPHTWLPPTLGQDAPSELALPPRRLPGPAGSPRSARPAAALAVDWVPSVARPALFRSQLVRAAVHRARPAPSRPRAGGSLPAEARARGARSPERPLLLLCHRGAAAASGGGPVDWRATSPPPPPSSAGRLVSPTGLRPEDRRKPRSGTGLRCDGAPGAGVRDVAHGVPYGATAPGPQEATCLPSVIPRARVRGLRCNESSRKLGKQNTATSPKKINSK</sequence>
<organism evidence="1 2">
    <name type="scientific">Castor canadensis</name>
    <name type="common">American beaver</name>
    <dbReference type="NCBI Taxonomy" id="51338"/>
    <lineage>
        <taxon>Eukaryota</taxon>
        <taxon>Metazoa</taxon>
        <taxon>Chordata</taxon>
        <taxon>Craniata</taxon>
        <taxon>Vertebrata</taxon>
        <taxon>Euteleostomi</taxon>
        <taxon>Mammalia</taxon>
        <taxon>Eutheria</taxon>
        <taxon>Euarchontoglires</taxon>
        <taxon>Glires</taxon>
        <taxon>Rodentia</taxon>
        <taxon>Castorimorpha</taxon>
        <taxon>Castoridae</taxon>
        <taxon>Castor</taxon>
    </lineage>
</organism>
<reference evidence="2" key="1">
    <citation type="submission" date="2025-08" db="UniProtKB">
        <authorList>
            <consortium name="RefSeq"/>
        </authorList>
    </citation>
    <scope>IDENTIFICATION</scope>
</reference>
<dbReference type="Proteomes" id="UP001732720">
    <property type="component" value="Chromosome 5"/>
</dbReference>
<proteinExistence type="predicted"/>
<protein>
    <submittedName>
        <fullName evidence="2">Uncharacterized protein</fullName>
    </submittedName>
</protein>
<gene>
    <name evidence="2" type="primary">LOC141423482</name>
</gene>
<name>A0AC58MPR2_CASCN</name>
<keyword evidence="1" id="KW-1185">Reference proteome</keyword>